<accession>A0A834NGE2</accession>
<organism evidence="2 3">
    <name type="scientific">Vespula germanica</name>
    <name type="common">German yellow jacket</name>
    <name type="synonym">Paravespula germanica</name>
    <dbReference type="NCBI Taxonomy" id="30212"/>
    <lineage>
        <taxon>Eukaryota</taxon>
        <taxon>Metazoa</taxon>
        <taxon>Ecdysozoa</taxon>
        <taxon>Arthropoda</taxon>
        <taxon>Hexapoda</taxon>
        <taxon>Insecta</taxon>
        <taxon>Pterygota</taxon>
        <taxon>Neoptera</taxon>
        <taxon>Endopterygota</taxon>
        <taxon>Hymenoptera</taxon>
        <taxon>Apocrita</taxon>
        <taxon>Aculeata</taxon>
        <taxon>Vespoidea</taxon>
        <taxon>Vespidae</taxon>
        <taxon>Vespinae</taxon>
        <taxon>Vespula</taxon>
    </lineage>
</organism>
<comment type="caution">
    <text evidence="2">The sequence shown here is derived from an EMBL/GenBank/DDBJ whole genome shotgun (WGS) entry which is preliminary data.</text>
</comment>
<dbReference type="Proteomes" id="UP000617340">
    <property type="component" value="Unassembled WGS sequence"/>
</dbReference>
<dbReference type="AlphaFoldDB" id="A0A834NGE2"/>
<evidence type="ECO:0000256" key="1">
    <source>
        <dbReference type="SAM" id="MobiDB-lite"/>
    </source>
</evidence>
<keyword evidence="3" id="KW-1185">Reference proteome</keyword>
<reference evidence="2" key="1">
    <citation type="journal article" date="2020" name="G3 (Bethesda)">
        <title>High-Quality Assemblies for Three Invasive Social Wasps from the &lt;i&gt;Vespula&lt;/i&gt; Genus.</title>
        <authorList>
            <person name="Harrop T.W.R."/>
            <person name="Guhlin J."/>
            <person name="McLaughlin G.M."/>
            <person name="Permina E."/>
            <person name="Stockwell P."/>
            <person name="Gilligan J."/>
            <person name="Le Lec M.F."/>
            <person name="Gruber M.A.M."/>
            <person name="Quinn O."/>
            <person name="Lovegrove M."/>
            <person name="Duncan E.J."/>
            <person name="Remnant E.J."/>
            <person name="Van Eeckhoven J."/>
            <person name="Graham B."/>
            <person name="Knapp R.A."/>
            <person name="Langford K.W."/>
            <person name="Kronenberg Z."/>
            <person name="Press M.O."/>
            <person name="Eacker S.M."/>
            <person name="Wilson-Rankin E.E."/>
            <person name="Purcell J."/>
            <person name="Lester P.J."/>
            <person name="Dearden P.K."/>
        </authorList>
    </citation>
    <scope>NUCLEOTIDE SEQUENCE</scope>
    <source>
        <strain evidence="2">Linc-1</strain>
    </source>
</reference>
<evidence type="ECO:0000313" key="3">
    <source>
        <dbReference type="Proteomes" id="UP000617340"/>
    </source>
</evidence>
<name>A0A834NGE2_VESGE</name>
<proteinExistence type="predicted"/>
<sequence length="93" mass="10477">MVSRSRDPHRCANGLSGFRDKGFVELRSAGFDRQSYRMSPYVRYPILVRGTTITTPALPPPPPPSPPPSPCHRHHHLPGSSVTDRLHLRRTEL</sequence>
<dbReference type="EMBL" id="JACSDZ010000004">
    <property type="protein sequence ID" value="KAF7406488.1"/>
    <property type="molecule type" value="Genomic_DNA"/>
</dbReference>
<gene>
    <name evidence="2" type="ORF">HZH68_005857</name>
</gene>
<feature type="compositionally biased region" description="Basic and acidic residues" evidence="1">
    <location>
        <begin position="84"/>
        <end position="93"/>
    </location>
</feature>
<feature type="region of interest" description="Disordered" evidence="1">
    <location>
        <begin position="52"/>
        <end position="93"/>
    </location>
</feature>
<feature type="compositionally biased region" description="Pro residues" evidence="1">
    <location>
        <begin position="57"/>
        <end position="70"/>
    </location>
</feature>
<evidence type="ECO:0000313" key="2">
    <source>
        <dbReference type="EMBL" id="KAF7406488.1"/>
    </source>
</evidence>
<protein>
    <submittedName>
        <fullName evidence="2">Uncharacterized protein</fullName>
    </submittedName>
</protein>